<accession>A0ABW5MRG4</accession>
<evidence type="ECO:0000313" key="2">
    <source>
        <dbReference type="EMBL" id="MFD2584970.1"/>
    </source>
</evidence>
<gene>
    <name evidence="2" type="ORF">ACFSR6_20910</name>
</gene>
<proteinExistence type="predicted"/>
<sequence>MKTTYLMLIFLVVSRMSYAQNIRQQKMDLPDGSKLTYQTINNELNGIYLIDKEGLTVLRGNYVNEKRVGNWYFFNKDKSLFARYNYDAKKLLSVDTKMLALATVNVKSGNEDINAKASVSLPLISLEQYFPLVTRLAESTIPLNDIYKLDQNSVYIKAKVDDQGKAEYFVNYEIKGKKQEYKLKVDKDPFFIDWVVASYEGKTYPSEFIIKTKLNAPTQEGNHKRINWL</sequence>
<organism evidence="2 3">
    <name type="scientific">Pedobacter vanadiisoli</name>
    <dbReference type="NCBI Taxonomy" id="1761975"/>
    <lineage>
        <taxon>Bacteria</taxon>
        <taxon>Pseudomonadati</taxon>
        <taxon>Bacteroidota</taxon>
        <taxon>Sphingobacteriia</taxon>
        <taxon>Sphingobacteriales</taxon>
        <taxon>Sphingobacteriaceae</taxon>
        <taxon>Pedobacter</taxon>
    </lineage>
</organism>
<keyword evidence="1" id="KW-0732">Signal</keyword>
<dbReference type="Proteomes" id="UP001597461">
    <property type="component" value="Unassembled WGS sequence"/>
</dbReference>
<dbReference type="EMBL" id="JBHULL010000043">
    <property type="protein sequence ID" value="MFD2584970.1"/>
    <property type="molecule type" value="Genomic_DNA"/>
</dbReference>
<feature type="signal peptide" evidence="1">
    <location>
        <begin position="1"/>
        <end position="19"/>
    </location>
</feature>
<evidence type="ECO:0000256" key="1">
    <source>
        <dbReference type="SAM" id="SignalP"/>
    </source>
</evidence>
<dbReference type="RefSeq" id="WP_379082595.1">
    <property type="nucleotide sequence ID" value="NZ_JBHULL010000043.1"/>
</dbReference>
<name>A0ABW5MRG4_9SPHI</name>
<keyword evidence="3" id="KW-1185">Reference proteome</keyword>
<feature type="chain" id="PRO_5047423551" description="DUF3108 domain-containing protein" evidence="1">
    <location>
        <begin position="20"/>
        <end position="229"/>
    </location>
</feature>
<evidence type="ECO:0008006" key="4">
    <source>
        <dbReference type="Google" id="ProtNLM"/>
    </source>
</evidence>
<comment type="caution">
    <text evidence="2">The sequence shown here is derived from an EMBL/GenBank/DDBJ whole genome shotgun (WGS) entry which is preliminary data.</text>
</comment>
<evidence type="ECO:0000313" key="3">
    <source>
        <dbReference type="Proteomes" id="UP001597461"/>
    </source>
</evidence>
<dbReference type="SUPFAM" id="SSF82185">
    <property type="entry name" value="Histone H3 K4-specific methyltransferase SET7/9 N-terminal domain"/>
    <property type="match status" value="1"/>
</dbReference>
<protein>
    <recommendedName>
        <fullName evidence="4">DUF3108 domain-containing protein</fullName>
    </recommendedName>
</protein>
<reference evidence="3" key="1">
    <citation type="journal article" date="2019" name="Int. J. Syst. Evol. Microbiol.">
        <title>The Global Catalogue of Microorganisms (GCM) 10K type strain sequencing project: providing services to taxonomists for standard genome sequencing and annotation.</title>
        <authorList>
            <consortium name="The Broad Institute Genomics Platform"/>
            <consortium name="The Broad Institute Genome Sequencing Center for Infectious Disease"/>
            <person name="Wu L."/>
            <person name="Ma J."/>
        </authorList>
    </citation>
    <scope>NUCLEOTIDE SEQUENCE [LARGE SCALE GENOMIC DNA]</scope>
    <source>
        <strain evidence="3">KCTC 42866</strain>
    </source>
</reference>